<name>A0A5B9MBC2_9BACT</name>
<accession>A0A5B9MBC2</accession>
<dbReference type="PANTHER" id="PTHR34512:SF30">
    <property type="entry name" value="OUTER MEMBRANE PROTEIN ASSEMBLY FACTOR BAMB"/>
    <property type="match status" value="1"/>
</dbReference>
<evidence type="ECO:0000313" key="2">
    <source>
        <dbReference type="EMBL" id="QEF96497.1"/>
    </source>
</evidence>
<dbReference type="AlphaFoldDB" id="A0A5B9MBC2"/>
<sequence>MWRASVWIPTGFAALVVGLATVGCAPPPALHDRPLIEPSGVDVPDARVVEAVSQQFARTAPPPTDIPQWPALFGPNRTSVTDARLNPVWPTDGPEPVWEVPVGTGYGSPVAAAGGVVFNSRVGDREIVQCHEIADGRMRWQYSYPTSAICDFEYSDGPYSTPIIDPDQRRVFNVGGQGQFSCLDLDTGDVLWKRDLHADYDVQADIFPVGASPLFDRDSRHPGGQLIFNLGAFHRDAGVVSLDPATGKTLWQATDQGASYGTPFVATIQGLRYAFVLTDEGLVSLDPDRGVSDWFYPFRRKGDLSRNATSPLVFGDRVLVVSAGLGAVCLKILPDRSYVELWRQRRTIDSQYNTLILGDGHLYAFTSGGQGGAEFRCIDLGNGAVAWNYHSVLRRGMGLATQNAILLLGERGHLASLAFNPEAPQVLSFTEQPLMREPCYCSPAIHGTKLILKDESRVAVFDLGN</sequence>
<dbReference type="Proteomes" id="UP000321353">
    <property type="component" value="Chromosome"/>
</dbReference>
<proteinExistence type="predicted"/>
<dbReference type="InterPro" id="IPR015943">
    <property type="entry name" value="WD40/YVTN_repeat-like_dom_sf"/>
</dbReference>
<dbReference type="Pfam" id="PF13360">
    <property type="entry name" value="PQQ_2"/>
    <property type="match status" value="1"/>
</dbReference>
<dbReference type="KEGG" id="smam:Mal15_05250"/>
<dbReference type="InterPro" id="IPR002372">
    <property type="entry name" value="PQQ_rpt_dom"/>
</dbReference>
<organism evidence="2 3">
    <name type="scientific">Stieleria maiorica</name>
    <dbReference type="NCBI Taxonomy" id="2795974"/>
    <lineage>
        <taxon>Bacteria</taxon>
        <taxon>Pseudomonadati</taxon>
        <taxon>Planctomycetota</taxon>
        <taxon>Planctomycetia</taxon>
        <taxon>Pirellulales</taxon>
        <taxon>Pirellulaceae</taxon>
        <taxon>Stieleria</taxon>
    </lineage>
</organism>
<dbReference type="RefSeq" id="WP_233903242.1">
    <property type="nucleotide sequence ID" value="NZ_CP036264.1"/>
</dbReference>
<dbReference type="EMBL" id="CP036264">
    <property type="protein sequence ID" value="QEF96497.1"/>
    <property type="molecule type" value="Genomic_DNA"/>
</dbReference>
<dbReference type="PANTHER" id="PTHR34512">
    <property type="entry name" value="CELL SURFACE PROTEIN"/>
    <property type="match status" value="1"/>
</dbReference>
<dbReference type="PROSITE" id="PS51257">
    <property type="entry name" value="PROKAR_LIPOPROTEIN"/>
    <property type="match status" value="1"/>
</dbReference>
<evidence type="ECO:0000313" key="3">
    <source>
        <dbReference type="Proteomes" id="UP000321353"/>
    </source>
</evidence>
<dbReference type="SUPFAM" id="SSF50998">
    <property type="entry name" value="Quinoprotein alcohol dehydrogenase-like"/>
    <property type="match status" value="1"/>
</dbReference>
<gene>
    <name evidence="2" type="ORF">Mal15_05250</name>
</gene>
<evidence type="ECO:0000259" key="1">
    <source>
        <dbReference type="Pfam" id="PF13360"/>
    </source>
</evidence>
<keyword evidence="3" id="KW-1185">Reference proteome</keyword>
<dbReference type="InterPro" id="IPR011047">
    <property type="entry name" value="Quinoprotein_ADH-like_sf"/>
</dbReference>
<dbReference type="Gene3D" id="2.130.10.10">
    <property type="entry name" value="YVTN repeat-like/Quinoprotein amine dehydrogenase"/>
    <property type="match status" value="1"/>
</dbReference>
<reference evidence="2 3" key="1">
    <citation type="submission" date="2019-02" db="EMBL/GenBank/DDBJ databases">
        <title>Planctomycetal bacteria perform biofilm scaping via a novel small molecule.</title>
        <authorList>
            <person name="Jeske O."/>
            <person name="Boedeker C."/>
            <person name="Wiegand S."/>
            <person name="Breitling P."/>
            <person name="Kallscheuer N."/>
            <person name="Jogler M."/>
            <person name="Rohde M."/>
            <person name="Petersen J."/>
            <person name="Medema M.H."/>
            <person name="Surup F."/>
            <person name="Jogler C."/>
        </authorList>
    </citation>
    <scope>NUCLEOTIDE SEQUENCE [LARGE SCALE GENOMIC DNA]</scope>
    <source>
        <strain evidence="2 3">Mal15</strain>
    </source>
</reference>
<feature type="domain" description="Pyrrolo-quinoline quinone repeat" evidence="1">
    <location>
        <begin position="167"/>
        <end position="389"/>
    </location>
</feature>
<protein>
    <submittedName>
        <fullName evidence="2">Outer membrane biogenesis protein BamB</fullName>
    </submittedName>
</protein>